<feature type="domain" description="HTH merR-type" evidence="2">
    <location>
        <begin position="1"/>
        <end position="68"/>
    </location>
</feature>
<accession>A0ABU3PUS5</accession>
<gene>
    <name evidence="3" type="ORF">RDV89_07935</name>
</gene>
<comment type="caution">
    <text evidence="3">The sequence shown here is derived from an EMBL/GenBank/DDBJ whole genome shotgun (WGS) entry which is preliminary data.</text>
</comment>
<dbReference type="PROSITE" id="PS50937">
    <property type="entry name" value="HTH_MERR_2"/>
    <property type="match status" value="1"/>
</dbReference>
<evidence type="ECO:0000259" key="2">
    <source>
        <dbReference type="PROSITE" id="PS50937"/>
    </source>
</evidence>
<organism evidence="3 4">
    <name type="scientific">Nocardioides imazamoxiresistens</name>
    <dbReference type="NCBI Taxonomy" id="3231893"/>
    <lineage>
        <taxon>Bacteria</taxon>
        <taxon>Bacillati</taxon>
        <taxon>Actinomycetota</taxon>
        <taxon>Actinomycetes</taxon>
        <taxon>Propionibacteriales</taxon>
        <taxon>Nocardioidaceae</taxon>
        <taxon>Nocardioides</taxon>
    </lineage>
</organism>
<dbReference type="InterPro" id="IPR009061">
    <property type="entry name" value="DNA-bd_dom_put_sf"/>
</dbReference>
<reference evidence="3 4" key="1">
    <citation type="submission" date="2023-08" db="EMBL/GenBank/DDBJ databases">
        <title>Nocardioides seae sp. nov., a bacterium isolated from a soil.</title>
        <authorList>
            <person name="Wang X."/>
        </authorList>
    </citation>
    <scope>NUCLEOTIDE SEQUENCE [LARGE SCALE GENOMIC DNA]</scope>
    <source>
        <strain evidence="3 4">YZH12</strain>
    </source>
</reference>
<dbReference type="Pfam" id="PF13411">
    <property type="entry name" value="MerR_1"/>
    <property type="match status" value="1"/>
</dbReference>
<dbReference type="PRINTS" id="PR00040">
    <property type="entry name" value="HTHMERR"/>
</dbReference>
<protein>
    <submittedName>
        <fullName evidence="3">MerR family transcriptional regulator</fullName>
    </submittedName>
</protein>
<dbReference type="Gene3D" id="1.10.1660.10">
    <property type="match status" value="1"/>
</dbReference>
<dbReference type="EMBL" id="JAVYII010000003">
    <property type="protein sequence ID" value="MDT9592993.1"/>
    <property type="molecule type" value="Genomic_DNA"/>
</dbReference>
<proteinExistence type="predicted"/>
<sequence length="133" mass="14926">MRIGELAERAGASVRSLRYYEEQGLLTSQRSPSGQRHYDEYAVERVLLLKRLYAAGLTSSVITEVLPCTYAPSIETNDHAFERMTAERDRLAAHIAELTETLGSLDRVIAMNRRWRAEQDAGSNRRPDTATGA</sequence>
<keyword evidence="1" id="KW-0238">DNA-binding</keyword>
<dbReference type="RefSeq" id="WP_315732421.1">
    <property type="nucleotide sequence ID" value="NZ_JAVYII010000003.1"/>
</dbReference>
<dbReference type="InterPro" id="IPR047057">
    <property type="entry name" value="MerR_fam"/>
</dbReference>
<dbReference type="InterPro" id="IPR000551">
    <property type="entry name" value="MerR-type_HTH_dom"/>
</dbReference>
<evidence type="ECO:0000256" key="1">
    <source>
        <dbReference type="ARBA" id="ARBA00023125"/>
    </source>
</evidence>
<dbReference type="PANTHER" id="PTHR30204:SF97">
    <property type="entry name" value="MERR FAMILY REGULATORY PROTEIN"/>
    <property type="match status" value="1"/>
</dbReference>
<dbReference type="SMART" id="SM00422">
    <property type="entry name" value="HTH_MERR"/>
    <property type="match status" value="1"/>
</dbReference>
<evidence type="ECO:0000313" key="3">
    <source>
        <dbReference type="EMBL" id="MDT9592993.1"/>
    </source>
</evidence>
<dbReference type="PANTHER" id="PTHR30204">
    <property type="entry name" value="REDOX-CYCLING DRUG-SENSING TRANSCRIPTIONAL ACTIVATOR SOXR"/>
    <property type="match status" value="1"/>
</dbReference>
<dbReference type="Proteomes" id="UP001268542">
    <property type="component" value="Unassembled WGS sequence"/>
</dbReference>
<dbReference type="SUPFAM" id="SSF46955">
    <property type="entry name" value="Putative DNA-binding domain"/>
    <property type="match status" value="1"/>
</dbReference>
<name>A0ABU3PUS5_9ACTN</name>
<keyword evidence="4" id="KW-1185">Reference proteome</keyword>
<evidence type="ECO:0000313" key="4">
    <source>
        <dbReference type="Proteomes" id="UP001268542"/>
    </source>
</evidence>